<dbReference type="Gene3D" id="1.25.40.10">
    <property type="entry name" value="Tetratricopeptide repeat domain"/>
    <property type="match status" value="1"/>
</dbReference>
<keyword evidence="1" id="KW-0812">Transmembrane</keyword>
<dbReference type="InterPro" id="IPR050469">
    <property type="entry name" value="Diguanylate_Cyclase"/>
</dbReference>
<feature type="domain" description="GGDEF" evidence="2">
    <location>
        <begin position="431"/>
        <end position="557"/>
    </location>
</feature>
<protein>
    <submittedName>
        <fullName evidence="3">Diguanylate cyclase (GGDEF) domain-containing protein</fullName>
    </submittedName>
</protein>
<organism evidence="3 4">
    <name type="scientific">Cetobacterium ceti</name>
    <dbReference type="NCBI Taxonomy" id="180163"/>
    <lineage>
        <taxon>Bacteria</taxon>
        <taxon>Fusobacteriati</taxon>
        <taxon>Fusobacteriota</taxon>
        <taxon>Fusobacteriia</taxon>
        <taxon>Fusobacteriales</taxon>
        <taxon>Fusobacteriaceae</taxon>
        <taxon>Cetobacterium</taxon>
    </lineage>
</organism>
<dbReference type="SUPFAM" id="SSF55073">
    <property type="entry name" value="Nucleotide cyclase"/>
    <property type="match status" value="1"/>
</dbReference>
<dbReference type="PANTHER" id="PTHR45138">
    <property type="entry name" value="REGULATORY COMPONENTS OF SENSORY TRANSDUCTION SYSTEM"/>
    <property type="match status" value="1"/>
</dbReference>
<keyword evidence="1" id="KW-0472">Membrane</keyword>
<sequence>MRKKLIGSFLFISIFIGGIYTHLYMHKINHYSIPEELLKTKNKIHNIENLTNKEWETLLNFKNIPKYKYKKKYIEIAESIRPILGSENGYTIGSIILEDILLNGELSNEEKLYILNKLRILKNNPYNLVENIQCTMEYIQLGQFVGDRYHIAKGKVALATIFSGLKGYEIANKILEEVLRENNGEINILALINLSENYLFLGEYDKVLENIEKVNNYKKYYDDKYLIDIEVIKNSILCETYTKLKNKDKALEYLKKAEYYLNNVKGNYFIGKELVYETALEYYNLQFNFEQLNENKIYKTLKCAEEKNNLRFIYTSYDLLFEYYKKIENFEKYYNLKKKYDLKIKEINEMNYEILTLYTINSIESGIIARNNILLKKKLWGLFGMSLFLIIGIIFLLELFLKSKKNIRIDELTEIYNRKAFNEDIERLKNQDYYMVIFDIDNFKKINDEYGHPFGDRVLKKVSRRISNKLGKKKNTFFYRIGGEEFIIIFKKISKEEVIYECECIRMAVELLKWKNKELKVTISGGLSKGQENIYEICDKLLYKSKKNGKNKILNNL</sequence>
<dbReference type="SMART" id="SM00267">
    <property type="entry name" value="GGDEF"/>
    <property type="match status" value="1"/>
</dbReference>
<dbReference type="GO" id="GO:1902201">
    <property type="term" value="P:negative regulation of bacterial-type flagellum-dependent cell motility"/>
    <property type="evidence" value="ECO:0007669"/>
    <property type="project" value="TreeGrafter"/>
</dbReference>
<dbReference type="Pfam" id="PF00990">
    <property type="entry name" value="GGDEF"/>
    <property type="match status" value="1"/>
</dbReference>
<dbReference type="InterPro" id="IPR029787">
    <property type="entry name" value="Nucleotide_cyclase"/>
</dbReference>
<evidence type="ECO:0000313" key="4">
    <source>
        <dbReference type="Proteomes" id="UP000191153"/>
    </source>
</evidence>
<accession>A0A1T4NJ92</accession>
<keyword evidence="4" id="KW-1185">Reference proteome</keyword>
<dbReference type="Proteomes" id="UP000191153">
    <property type="component" value="Unassembled WGS sequence"/>
</dbReference>
<dbReference type="PROSITE" id="PS50887">
    <property type="entry name" value="GGDEF"/>
    <property type="match status" value="1"/>
</dbReference>
<dbReference type="SUPFAM" id="SSF48452">
    <property type="entry name" value="TPR-like"/>
    <property type="match status" value="1"/>
</dbReference>
<dbReference type="Gene3D" id="3.30.70.270">
    <property type="match status" value="1"/>
</dbReference>
<dbReference type="GO" id="GO:0005886">
    <property type="term" value="C:plasma membrane"/>
    <property type="evidence" value="ECO:0007669"/>
    <property type="project" value="TreeGrafter"/>
</dbReference>
<dbReference type="InterPro" id="IPR043128">
    <property type="entry name" value="Rev_trsase/Diguanyl_cyclase"/>
</dbReference>
<feature type="transmembrane region" description="Helical" evidence="1">
    <location>
        <begin position="379"/>
        <end position="401"/>
    </location>
</feature>
<gene>
    <name evidence="3" type="ORF">SAMN02745174_01557</name>
</gene>
<dbReference type="InterPro" id="IPR000160">
    <property type="entry name" value="GGDEF_dom"/>
</dbReference>
<keyword evidence="1" id="KW-1133">Transmembrane helix</keyword>
<dbReference type="InterPro" id="IPR011990">
    <property type="entry name" value="TPR-like_helical_dom_sf"/>
</dbReference>
<dbReference type="AlphaFoldDB" id="A0A1T4NJ92"/>
<dbReference type="NCBIfam" id="TIGR00254">
    <property type="entry name" value="GGDEF"/>
    <property type="match status" value="1"/>
</dbReference>
<dbReference type="CDD" id="cd01949">
    <property type="entry name" value="GGDEF"/>
    <property type="match status" value="1"/>
</dbReference>
<proteinExistence type="predicted"/>
<reference evidence="3 4" key="1">
    <citation type="submission" date="2017-02" db="EMBL/GenBank/DDBJ databases">
        <authorList>
            <person name="Peterson S.W."/>
        </authorList>
    </citation>
    <scope>NUCLEOTIDE SEQUENCE [LARGE SCALE GENOMIC DNA]</scope>
    <source>
        <strain evidence="3 4">ATCC 700028</strain>
    </source>
</reference>
<dbReference type="GO" id="GO:0043709">
    <property type="term" value="P:cell adhesion involved in single-species biofilm formation"/>
    <property type="evidence" value="ECO:0007669"/>
    <property type="project" value="TreeGrafter"/>
</dbReference>
<evidence type="ECO:0000313" key="3">
    <source>
        <dbReference type="EMBL" id="SJZ79391.1"/>
    </source>
</evidence>
<dbReference type="EMBL" id="FUWX01000011">
    <property type="protein sequence ID" value="SJZ79391.1"/>
    <property type="molecule type" value="Genomic_DNA"/>
</dbReference>
<dbReference type="PANTHER" id="PTHR45138:SF9">
    <property type="entry name" value="DIGUANYLATE CYCLASE DGCM-RELATED"/>
    <property type="match status" value="1"/>
</dbReference>
<evidence type="ECO:0000259" key="2">
    <source>
        <dbReference type="PROSITE" id="PS50887"/>
    </source>
</evidence>
<evidence type="ECO:0000256" key="1">
    <source>
        <dbReference type="SAM" id="Phobius"/>
    </source>
</evidence>
<dbReference type="STRING" id="180163.SAMN02745174_01557"/>
<name>A0A1T4NJ92_9FUSO</name>
<dbReference type="GO" id="GO:0052621">
    <property type="term" value="F:diguanylate cyclase activity"/>
    <property type="evidence" value="ECO:0007669"/>
    <property type="project" value="TreeGrafter"/>
</dbReference>